<keyword evidence="4" id="KW-1134">Transmembrane beta strand</keyword>
<dbReference type="NCBIfam" id="TIGR01844">
    <property type="entry name" value="type_I_sec_TolC"/>
    <property type="match status" value="1"/>
</dbReference>
<dbReference type="PANTHER" id="PTHR30026:SF20">
    <property type="entry name" value="OUTER MEMBRANE PROTEIN TOLC"/>
    <property type="match status" value="1"/>
</dbReference>
<evidence type="ECO:0000256" key="8">
    <source>
        <dbReference type="SAM" id="SignalP"/>
    </source>
</evidence>
<evidence type="ECO:0000256" key="4">
    <source>
        <dbReference type="ARBA" id="ARBA00022452"/>
    </source>
</evidence>
<protein>
    <submittedName>
        <fullName evidence="9">TolC family type I secretion outer membrane protein</fullName>
    </submittedName>
</protein>
<dbReference type="STRING" id="1317117.ATO7_03935"/>
<evidence type="ECO:0000256" key="1">
    <source>
        <dbReference type="ARBA" id="ARBA00004442"/>
    </source>
</evidence>
<evidence type="ECO:0000313" key="10">
    <source>
        <dbReference type="Proteomes" id="UP000192342"/>
    </source>
</evidence>
<dbReference type="GO" id="GO:0015288">
    <property type="term" value="F:porin activity"/>
    <property type="evidence" value="ECO:0007669"/>
    <property type="project" value="TreeGrafter"/>
</dbReference>
<reference evidence="9 10" key="1">
    <citation type="submission" date="2013-04" db="EMBL/GenBank/DDBJ databases">
        <title>Oceanococcus atlanticus 22II-S10r2 Genome Sequencing.</title>
        <authorList>
            <person name="Lai Q."/>
            <person name="Li G."/>
            <person name="Shao Z."/>
        </authorList>
    </citation>
    <scope>NUCLEOTIDE SEQUENCE [LARGE SCALE GENOMIC DNA]</scope>
    <source>
        <strain evidence="9 10">22II-S10r2</strain>
    </source>
</reference>
<dbReference type="GO" id="GO:0015562">
    <property type="term" value="F:efflux transmembrane transporter activity"/>
    <property type="evidence" value="ECO:0007669"/>
    <property type="project" value="InterPro"/>
</dbReference>
<dbReference type="OrthoDB" id="9813458at2"/>
<keyword evidence="6" id="KW-0472">Membrane</keyword>
<dbReference type="PANTHER" id="PTHR30026">
    <property type="entry name" value="OUTER MEMBRANE PROTEIN TOLC"/>
    <property type="match status" value="1"/>
</dbReference>
<dbReference type="Proteomes" id="UP000192342">
    <property type="component" value="Unassembled WGS sequence"/>
</dbReference>
<dbReference type="EMBL" id="AQQV01000001">
    <property type="protein sequence ID" value="ORE88996.1"/>
    <property type="molecule type" value="Genomic_DNA"/>
</dbReference>
<organism evidence="9 10">
    <name type="scientific">Oceanococcus atlanticus</name>
    <dbReference type="NCBI Taxonomy" id="1317117"/>
    <lineage>
        <taxon>Bacteria</taxon>
        <taxon>Pseudomonadati</taxon>
        <taxon>Pseudomonadota</taxon>
        <taxon>Gammaproteobacteria</taxon>
        <taxon>Chromatiales</taxon>
        <taxon>Oceanococcaceae</taxon>
        <taxon>Oceanococcus</taxon>
    </lineage>
</organism>
<gene>
    <name evidence="9" type="ORF">ATO7_03935</name>
</gene>
<keyword evidence="10" id="KW-1185">Reference proteome</keyword>
<keyword evidence="7" id="KW-0998">Cell outer membrane</keyword>
<evidence type="ECO:0000256" key="3">
    <source>
        <dbReference type="ARBA" id="ARBA00022448"/>
    </source>
</evidence>
<keyword evidence="3" id="KW-0813">Transport</keyword>
<keyword evidence="8" id="KW-0732">Signal</keyword>
<dbReference type="SUPFAM" id="SSF56954">
    <property type="entry name" value="Outer membrane efflux proteins (OEP)"/>
    <property type="match status" value="1"/>
</dbReference>
<evidence type="ECO:0000256" key="6">
    <source>
        <dbReference type="ARBA" id="ARBA00023136"/>
    </source>
</evidence>
<dbReference type="InterPro" id="IPR003423">
    <property type="entry name" value="OMP_efflux"/>
</dbReference>
<feature type="chain" id="PRO_5011005052" evidence="8">
    <location>
        <begin position="23"/>
        <end position="438"/>
    </location>
</feature>
<evidence type="ECO:0000256" key="5">
    <source>
        <dbReference type="ARBA" id="ARBA00022692"/>
    </source>
</evidence>
<dbReference type="Gene3D" id="1.20.1600.10">
    <property type="entry name" value="Outer membrane efflux proteins (OEP)"/>
    <property type="match status" value="1"/>
</dbReference>
<evidence type="ECO:0000256" key="2">
    <source>
        <dbReference type="ARBA" id="ARBA00007613"/>
    </source>
</evidence>
<dbReference type="RefSeq" id="WP_146680131.1">
    <property type="nucleotide sequence ID" value="NZ_AQQV01000001.1"/>
</dbReference>
<comment type="subcellular location">
    <subcellularLocation>
        <location evidence="1">Cell outer membrane</location>
    </subcellularLocation>
</comment>
<proteinExistence type="inferred from homology"/>
<comment type="similarity">
    <text evidence="2">Belongs to the outer membrane factor (OMF) (TC 1.B.17) family.</text>
</comment>
<dbReference type="GO" id="GO:0009279">
    <property type="term" value="C:cell outer membrane"/>
    <property type="evidence" value="ECO:0007669"/>
    <property type="project" value="UniProtKB-SubCell"/>
</dbReference>
<accession>A0A1Y1SH60</accession>
<keyword evidence="5" id="KW-0812">Transmembrane</keyword>
<dbReference type="InterPro" id="IPR051906">
    <property type="entry name" value="TolC-like"/>
</dbReference>
<dbReference type="InterPro" id="IPR010130">
    <property type="entry name" value="T1SS_OMP_TolC"/>
</dbReference>
<evidence type="ECO:0000256" key="7">
    <source>
        <dbReference type="ARBA" id="ARBA00023237"/>
    </source>
</evidence>
<comment type="caution">
    <text evidence="9">The sequence shown here is derived from an EMBL/GenBank/DDBJ whole genome shotgun (WGS) entry which is preliminary data.</text>
</comment>
<dbReference type="AlphaFoldDB" id="A0A1Y1SH60"/>
<feature type="signal peptide" evidence="8">
    <location>
        <begin position="1"/>
        <end position="22"/>
    </location>
</feature>
<evidence type="ECO:0000313" key="9">
    <source>
        <dbReference type="EMBL" id="ORE88996.1"/>
    </source>
</evidence>
<dbReference type="Pfam" id="PF02321">
    <property type="entry name" value="OEP"/>
    <property type="match status" value="2"/>
</dbReference>
<dbReference type="GO" id="GO:1990281">
    <property type="term" value="C:efflux pump complex"/>
    <property type="evidence" value="ECO:0007669"/>
    <property type="project" value="TreeGrafter"/>
</dbReference>
<name>A0A1Y1SH60_9GAMM</name>
<sequence>MKHPHRLGLVLAFAAFSSSANMLEDLYQQALDYDAQYQSSRAEYQANLQSKGALRAAILPQLTASGTAQRQRDEITASTIPQYVGESYATSYSAALRLSQPIFNWAAFAQYKQIGDRLGQAETGLAAADQELILRVTSAYFDWLAAEDSLRFAKAEKEAIGQQLQQAKSRYEVGLSAITDVQEAQARFDASRAQEIVAASRLRSAREALQVITGTRPDSPQPLRTPLEVAPPEPAAPEAWVDQAMQNNLNLKQFEFSSRIAYQQIREKQSSQLPQLNLFAEHQINDQSDTPQGLESETSVVGLQLEIPLFRGGGALAAVRESRFRYEQSEADLLRARRETVQLARDAYDGVVTGEVQVSALRQAVTSAETALEAIEAGFKVGSRTSVDVLNAQRELFGAQRDLSRARYDYLLSVLRLKQAVGALAYADLQQVDAMLIN</sequence>